<dbReference type="Pfam" id="PF03162">
    <property type="entry name" value="Y_phosphatase2"/>
    <property type="match status" value="1"/>
</dbReference>
<dbReference type="PRINTS" id="PR01911">
    <property type="entry name" value="PFDSPHPHTASE"/>
</dbReference>
<protein>
    <submittedName>
        <fullName evidence="5">Tyrosine-protein phosphatase-like protein OCA2</fullName>
    </submittedName>
</protein>
<dbReference type="InterPro" id="IPR004861">
    <property type="entry name" value="Siw14-like"/>
</dbReference>
<dbReference type="RefSeq" id="XP_024663678.1">
    <property type="nucleotide sequence ID" value="XM_024807910.1"/>
</dbReference>
<dbReference type="SUPFAM" id="SSF52799">
    <property type="entry name" value="(Phosphotyrosine protein) phosphatases II"/>
    <property type="match status" value="1"/>
</dbReference>
<keyword evidence="4" id="KW-0378">Hydrolase</keyword>
<gene>
    <name evidence="5" type="ORF">B9G98_01352</name>
</gene>
<evidence type="ECO:0000256" key="4">
    <source>
        <dbReference type="ARBA" id="ARBA00022801"/>
    </source>
</evidence>
<dbReference type="GO" id="GO:0052840">
    <property type="term" value="F:inositol diphosphate tetrakisphosphate diphosphatase activity"/>
    <property type="evidence" value="ECO:0007669"/>
    <property type="project" value="TreeGrafter"/>
</dbReference>
<dbReference type="Gene3D" id="3.90.190.10">
    <property type="entry name" value="Protein tyrosine phosphatase superfamily"/>
    <property type="match status" value="1"/>
</dbReference>
<keyword evidence="6" id="KW-1185">Reference proteome</keyword>
<name>A0A2T0FFG0_9ASCO</name>
<dbReference type="PANTHER" id="PTHR31126:SF74">
    <property type="entry name" value="TYROSINE-PROTEIN PHOSPHATASE-LIKE PROTEIN OCA2"/>
    <property type="match status" value="1"/>
</dbReference>
<comment type="similarity">
    <text evidence="2">Belongs to the protein-tyrosine phosphatase family.</text>
</comment>
<evidence type="ECO:0000313" key="5">
    <source>
        <dbReference type="EMBL" id="PRT53732.1"/>
    </source>
</evidence>
<dbReference type="GO" id="GO:0005737">
    <property type="term" value="C:cytoplasm"/>
    <property type="evidence" value="ECO:0007669"/>
    <property type="project" value="UniProtKB-SubCell"/>
</dbReference>
<evidence type="ECO:0000256" key="1">
    <source>
        <dbReference type="ARBA" id="ARBA00004496"/>
    </source>
</evidence>
<keyword evidence="3" id="KW-0963">Cytoplasm</keyword>
<sequence length="184" mass="21496">MLVPPINFSLVVGELYRSGHPIPLNHEFLETLNLKTIIYIGDRSDEENKEYWEWAERQGIRHITAKMASVKEPFMMNDPQVISQCIEHLVRKENYPVLVHSNKGKHRVGVLAGVFRYQLLGWSLSATYDEYMRFAKGKAESDFVFIETFEPDFVLEMRQVPGWLRQSLIEQRKLSSLKRGLLQN</sequence>
<reference evidence="5 6" key="1">
    <citation type="submission" date="2017-04" db="EMBL/GenBank/DDBJ databases">
        <title>Genome sequencing of [Candida] sorbophila.</title>
        <authorList>
            <person name="Ahn J.O."/>
        </authorList>
    </citation>
    <scope>NUCLEOTIDE SEQUENCE [LARGE SCALE GENOMIC DNA]</scope>
    <source>
        <strain evidence="5 6">DS02</strain>
    </source>
</reference>
<accession>A0A2T0FFG0</accession>
<evidence type="ECO:0000256" key="2">
    <source>
        <dbReference type="ARBA" id="ARBA00009580"/>
    </source>
</evidence>
<dbReference type="InterPro" id="IPR029021">
    <property type="entry name" value="Prot-tyrosine_phosphatase-like"/>
</dbReference>
<organism evidence="5 6">
    <name type="scientific">Wickerhamiella sorbophila</name>
    <dbReference type="NCBI Taxonomy" id="45607"/>
    <lineage>
        <taxon>Eukaryota</taxon>
        <taxon>Fungi</taxon>
        <taxon>Dikarya</taxon>
        <taxon>Ascomycota</taxon>
        <taxon>Saccharomycotina</taxon>
        <taxon>Dipodascomycetes</taxon>
        <taxon>Dipodascales</taxon>
        <taxon>Trichomonascaceae</taxon>
        <taxon>Wickerhamiella</taxon>
    </lineage>
</organism>
<evidence type="ECO:0000313" key="6">
    <source>
        <dbReference type="Proteomes" id="UP000238350"/>
    </source>
</evidence>
<dbReference type="GO" id="GO:0016791">
    <property type="term" value="F:phosphatase activity"/>
    <property type="evidence" value="ECO:0007669"/>
    <property type="project" value="InterPro"/>
</dbReference>
<dbReference type="EMBL" id="NDIQ01000001">
    <property type="protein sequence ID" value="PRT53732.1"/>
    <property type="molecule type" value="Genomic_DNA"/>
</dbReference>
<comment type="subcellular location">
    <subcellularLocation>
        <location evidence="1">Cytoplasm</location>
    </subcellularLocation>
</comment>
<dbReference type="Proteomes" id="UP000238350">
    <property type="component" value="Unassembled WGS sequence"/>
</dbReference>
<dbReference type="STRING" id="45607.A0A2T0FFG0"/>
<proteinExistence type="inferred from homology"/>
<dbReference type="GeneID" id="36515101"/>
<dbReference type="PANTHER" id="PTHR31126">
    <property type="entry name" value="TYROSINE-PROTEIN PHOSPHATASE"/>
    <property type="match status" value="1"/>
</dbReference>
<dbReference type="FunFam" id="3.90.190.10:FF:000035">
    <property type="entry name" value="Tyrosine phosphatase, putative"/>
    <property type="match status" value="1"/>
</dbReference>
<dbReference type="InterPro" id="IPR020428">
    <property type="entry name" value="PFA-DSPs"/>
</dbReference>
<dbReference type="AlphaFoldDB" id="A0A2T0FFG0"/>
<evidence type="ECO:0000256" key="3">
    <source>
        <dbReference type="ARBA" id="ARBA00022490"/>
    </source>
</evidence>
<comment type="caution">
    <text evidence="5">The sequence shown here is derived from an EMBL/GenBank/DDBJ whole genome shotgun (WGS) entry which is preliminary data.</text>
</comment>
<dbReference type="OrthoDB" id="6375174at2759"/>